<protein>
    <recommendedName>
        <fullName evidence="10">Probable nicotinate-nucleotide adenylyltransferase</fullName>
        <ecNumber evidence="10">2.7.7.18</ecNumber>
    </recommendedName>
    <alternativeName>
        <fullName evidence="10">Deamido-NAD(+) diphosphorylase</fullName>
    </alternativeName>
    <alternativeName>
        <fullName evidence="10">Deamido-NAD(+) pyrophosphorylase</fullName>
    </alternativeName>
    <alternativeName>
        <fullName evidence="10">Nicotinate mononucleotide adenylyltransferase</fullName>
        <shortName evidence="10">NaMN adenylyltransferase</shortName>
    </alternativeName>
</protein>
<evidence type="ECO:0000256" key="6">
    <source>
        <dbReference type="ARBA" id="ARBA00022741"/>
    </source>
</evidence>
<organism evidence="12 13">
    <name type="scientific">Muiribacterium halophilum</name>
    <dbReference type="NCBI Taxonomy" id="2053465"/>
    <lineage>
        <taxon>Bacteria</taxon>
        <taxon>Candidatus Muiribacteriota</taxon>
        <taxon>Candidatus Muiribacteriia</taxon>
        <taxon>Candidatus Muiribacteriales</taxon>
        <taxon>Candidatus Muiribacteriaceae</taxon>
        <taxon>Candidatus Muiribacterium</taxon>
    </lineage>
</organism>
<keyword evidence="4 10" id="KW-0808">Transferase</keyword>
<dbReference type="EC" id="2.7.7.18" evidence="10"/>
<evidence type="ECO:0000256" key="8">
    <source>
        <dbReference type="ARBA" id="ARBA00023027"/>
    </source>
</evidence>
<keyword evidence="3 10" id="KW-0662">Pyridine nucleotide biosynthesis</keyword>
<comment type="catalytic activity">
    <reaction evidence="9 10">
        <text>nicotinate beta-D-ribonucleotide + ATP + H(+) = deamido-NAD(+) + diphosphate</text>
        <dbReference type="Rhea" id="RHEA:22860"/>
        <dbReference type="ChEBI" id="CHEBI:15378"/>
        <dbReference type="ChEBI" id="CHEBI:30616"/>
        <dbReference type="ChEBI" id="CHEBI:33019"/>
        <dbReference type="ChEBI" id="CHEBI:57502"/>
        <dbReference type="ChEBI" id="CHEBI:58437"/>
        <dbReference type="EC" id="2.7.7.18"/>
    </reaction>
</comment>
<keyword evidence="5 10" id="KW-0548">Nucleotidyltransferase</keyword>
<evidence type="ECO:0000256" key="2">
    <source>
        <dbReference type="ARBA" id="ARBA00005019"/>
    </source>
</evidence>
<evidence type="ECO:0000256" key="7">
    <source>
        <dbReference type="ARBA" id="ARBA00022840"/>
    </source>
</evidence>
<proteinExistence type="inferred from homology"/>
<evidence type="ECO:0000256" key="3">
    <source>
        <dbReference type="ARBA" id="ARBA00022642"/>
    </source>
</evidence>
<dbReference type="PANTHER" id="PTHR39321:SF3">
    <property type="entry name" value="PHOSPHOPANTETHEINE ADENYLYLTRANSFERASE"/>
    <property type="match status" value="1"/>
</dbReference>
<comment type="pathway">
    <text evidence="2 10">Cofactor biosynthesis; NAD(+) biosynthesis; deamido-NAD(+) from nicotinate D-ribonucleotide: step 1/1.</text>
</comment>
<dbReference type="PANTHER" id="PTHR39321">
    <property type="entry name" value="NICOTINATE-NUCLEOTIDE ADENYLYLTRANSFERASE-RELATED"/>
    <property type="match status" value="1"/>
</dbReference>
<dbReference type="SUPFAM" id="SSF52374">
    <property type="entry name" value="Nucleotidylyl transferase"/>
    <property type="match status" value="1"/>
</dbReference>
<dbReference type="GO" id="GO:0004515">
    <property type="term" value="F:nicotinate-nucleotide adenylyltransferase activity"/>
    <property type="evidence" value="ECO:0007669"/>
    <property type="project" value="UniProtKB-UniRule"/>
</dbReference>
<dbReference type="AlphaFoldDB" id="A0A2N5Z9P0"/>
<comment type="function">
    <text evidence="1 10">Catalyzes the reversible adenylation of nicotinate mononucleotide (NaMN) to nicotinic acid adenine dinucleotide (NaAD).</text>
</comment>
<accession>A0A2N5Z9P0</accession>
<evidence type="ECO:0000256" key="5">
    <source>
        <dbReference type="ARBA" id="ARBA00022695"/>
    </source>
</evidence>
<dbReference type="Gene3D" id="3.40.50.620">
    <property type="entry name" value="HUPs"/>
    <property type="match status" value="1"/>
</dbReference>
<sequence length="195" mass="22996">MNNVFFGGAFDPIHNAHLSMAKYIVEKGLASKILFVPVYNPPHRKDHILSKYKDRLNMLELAIEGSPDFLVSDIESRIDTPSYTYRTLKHLQKELNTSISLMIGEDQLSVFNTWFEYKKIIDQFQLIIFNRSKKISEELMNLLKDKDVIWTDLKHKKISSTMIRQKIKENKYEDIEDHLPEKVLKYIKENGLYRS</sequence>
<keyword evidence="7 10" id="KW-0067">ATP-binding</keyword>
<evidence type="ECO:0000313" key="12">
    <source>
        <dbReference type="EMBL" id="PLX15344.1"/>
    </source>
</evidence>
<evidence type="ECO:0000256" key="9">
    <source>
        <dbReference type="ARBA" id="ARBA00048721"/>
    </source>
</evidence>
<name>A0A2N5Z9P0_MUIH1</name>
<reference evidence="12 13" key="1">
    <citation type="submission" date="2017-11" db="EMBL/GenBank/DDBJ databases">
        <title>Genome-resolved metagenomics identifies genetic mobility, metabolic interactions, and unexpected diversity in perchlorate-reducing communities.</title>
        <authorList>
            <person name="Barnum T.P."/>
            <person name="Figueroa I.A."/>
            <person name="Carlstrom C.I."/>
            <person name="Lucas L.N."/>
            <person name="Engelbrektson A.L."/>
            <person name="Coates J.D."/>
        </authorList>
    </citation>
    <scope>NUCLEOTIDE SEQUENCE [LARGE SCALE GENOMIC DNA]</scope>
    <source>
        <strain evidence="12">BM706</strain>
    </source>
</reference>
<dbReference type="NCBIfam" id="TIGR00482">
    <property type="entry name" value="nicotinate (nicotinamide) nucleotide adenylyltransferase"/>
    <property type="match status" value="1"/>
</dbReference>
<dbReference type="EMBL" id="PKTG01000141">
    <property type="protein sequence ID" value="PLX15344.1"/>
    <property type="molecule type" value="Genomic_DNA"/>
</dbReference>
<gene>
    <name evidence="10 12" type="primary">nadD</name>
    <name evidence="12" type="ORF">C0601_13265</name>
</gene>
<feature type="domain" description="Cytidyltransferase-like" evidence="11">
    <location>
        <begin position="5"/>
        <end position="166"/>
    </location>
</feature>
<dbReference type="InterPro" id="IPR004821">
    <property type="entry name" value="Cyt_trans-like"/>
</dbReference>
<comment type="caution">
    <text evidence="12">The sequence shown here is derived from an EMBL/GenBank/DDBJ whole genome shotgun (WGS) entry which is preliminary data.</text>
</comment>
<keyword evidence="6 10" id="KW-0547">Nucleotide-binding</keyword>
<evidence type="ECO:0000256" key="10">
    <source>
        <dbReference type="HAMAP-Rule" id="MF_00244"/>
    </source>
</evidence>
<dbReference type="NCBIfam" id="TIGR00125">
    <property type="entry name" value="cyt_tran_rel"/>
    <property type="match status" value="1"/>
</dbReference>
<keyword evidence="8 10" id="KW-0520">NAD</keyword>
<dbReference type="GO" id="GO:0005524">
    <property type="term" value="F:ATP binding"/>
    <property type="evidence" value="ECO:0007669"/>
    <property type="project" value="UniProtKB-KW"/>
</dbReference>
<dbReference type="Pfam" id="PF01467">
    <property type="entry name" value="CTP_transf_like"/>
    <property type="match status" value="1"/>
</dbReference>
<dbReference type="Proteomes" id="UP000234857">
    <property type="component" value="Unassembled WGS sequence"/>
</dbReference>
<dbReference type="InterPro" id="IPR014729">
    <property type="entry name" value="Rossmann-like_a/b/a_fold"/>
</dbReference>
<dbReference type="UniPathway" id="UPA00253">
    <property type="reaction ID" value="UER00332"/>
</dbReference>
<evidence type="ECO:0000256" key="1">
    <source>
        <dbReference type="ARBA" id="ARBA00002324"/>
    </source>
</evidence>
<evidence type="ECO:0000313" key="13">
    <source>
        <dbReference type="Proteomes" id="UP000234857"/>
    </source>
</evidence>
<dbReference type="GO" id="GO:0009435">
    <property type="term" value="P:NAD+ biosynthetic process"/>
    <property type="evidence" value="ECO:0007669"/>
    <property type="project" value="UniProtKB-UniRule"/>
</dbReference>
<dbReference type="InterPro" id="IPR005248">
    <property type="entry name" value="NadD/NMNAT"/>
</dbReference>
<evidence type="ECO:0000256" key="4">
    <source>
        <dbReference type="ARBA" id="ARBA00022679"/>
    </source>
</evidence>
<dbReference type="CDD" id="cd02165">
    <property type="entry name" value="NMNAT"/>
    <property type="match status" value="1"/>
</dbReference>
<dbReference type="HAMAP" id="MF_00244">
    <property type="entry name" value="NaMN_adenylyltr"/>
    <property type="match status" value="1"/>
</dbReference>
<comment type="similarity">
    <text evidence="10">Belongs to the NadD family.</text>
</comment>
<evidence type="ECO:0000259" key="11">
    <source>
        <dbReference type="Pfam" id="PF01467"/>
    </source>
</evidence>